<dbReference type="SUPFAM" id="SSF57756">
    <property type="entry name" value="Retrovirus zinc finger-like domains"/>
    <property type="match status" value="1"/>
</dbReference>
<organism evidence="2 3">
    <name type="scientific">Arachis hypogaea</name>
    <name type="common">Peanut</name>
    <dbReference type="NCBI Taxonomy" id="3818"/>
    <lineage>
        <taxon>Eukaryota</taxon>
        <taxon>Viridiplantae</taxon>
        <taxon>Streptophyta</taxon>
        <taxon>Embryophyta</taxon>
        <taxon>Tracheophyta</taxon>
        <taxon>Spermatophyta</taxon>
        <taxon>Magnoliopsida</taxon>
        <taxon>eudicotyledons</taxon>
        <taxon>Gunneridae</taxon>
        <taxon>Pentapetalae</taxon>
        <taxon>rosids</taxon>
        <taxon>fabids</taxon>
        <taxon>Fabales</taxon>
        <taxon>Fabaceae</taxon>
        <taxon>Papilionoideae</taxon>
        <taxon>50 kb inversion clade</taxon>
        <taxon>dalbergioids sensu lato</taxon>
        <taxon>Dalbergieae</taxon>
        <taxon>Pterocarpus clade</taxon>
        <taxon>Arachis</taxon>
    </lineage>
</organism>
<feature type="region of interest" description="Disordered" evidence="1">
    <location>
        <begin position="72"/>
        <end position="117"/>
    </location>
</feature>
<gene>
    <name evidence="2" type="ORF">Ahy_B02g060871</name>
</gene>
<comment type="caution">
    <text evidence="2">The sequence shown here is derived from an EMBL/GenBank/DDBJ whole genome shotgun (WGS) entry which is preliminary data.</text>
</comment>
<name>A0A445AJP4_ARAHY</name>
<dbReference type="GO" id="GO:0008270">
    <property type="term" value="F:zinc ion binding"/>
    <property type="evidence" value="ECO:0007669"/>
    <property type="project" value="InterPro"/>
</dbReference>
<evidence type="ECO:0000256" key="1">
    <source>
        <dbReference type="SAM" id="MobiDB-lite"/>
    </source>
</evidence>
<reference evidence="2 3" key="1">
    <citation type="submission" date="2019-01" db="EMBL/GenBank/DDBJ databases">
        <title>Sequencing of cultivated peanut Arachis hypogaea provides insights into genome evolution and oil improvement.</title>
        <authorList>
            <person name="Chen X."/>
        </authorList>
    </citation>
    <scope>NUCLEOTIDE SEQUENCE [LARGE SCALE GENOMIC DNA]</scope>
    <source>
        <strain evidence="3">cv. Fuhuasheng</strain>
        <tissue evidence="2">Leaves</tissue>
    </source>
</reference>
<accession>A0A445AJP4</accession>
<sequence length="299" mass="33382">MKHMEVYEWFVRKCNVKLNSSCITRALKKARKIVKEYEIAQYGLIWDYAHELLTANLGSTVQKNVPIQCESHQRQELWEKTGSPTPISPPIKPKPGRPTTKRRKDKAEGPTGTKTKMKKKYNPIRCMYCGEVGHNKITCSKKKQDDAQEKARLMQLQLAVVPPPQGAPGPEADDVADTQPIQTLPVVPPAAPDEQIEIFVSQDAQLLLTKQSHTSTNATQTMMKTVCCRLELERRPLKPHVTKARAKENASPKLVAPGPIAISTETIKDSSSATAKKLASFMTFVPTLGFKAPRKKDME</sequence>
<dbReference type="Proteomes" id="UP000289738">
    <property type="component" value="Chromosome B02"/>
</dbReference>
<protein>
    <recommendedName>
        <fullName evidence="4">CCHC-type domain-containing protein</fullName>
    </recommendedName>
</protein>
<dbReference type="GO" id="GO:0003676">
    <property type="term" value="F:nucleic acid binding"/>
    <property type="evidence" value="ECO:0007669"/>
    <property type="project" value="InterPro"/>
</dbReference>
<evidence type="ECO:0000313" key="3">
    <source>
        <dbReference type="Proteomes" id="UP000289738"/>
    </source>
</evidence>
<dbReference type="InterPro" id="IPR036875">
    <property type="entry name" value="Znf_CCHC_sf"/>
</dbReference>
<dbReference type="EMBL" id="SDMP01000012">
    <property type="protein sequence ID" value="RYR26605.1"/>
    <property type="molecule type" value="Genomic_DNA"/>
</dbReference>
<dbReference type="AlphaFoldDB" id="A0A445AJP4"/>
<proteinExistence type="predicted"/>
<evidence type="ECO:0000313" key="2">
    <source>
        <dbReference type="EMBL" id="RYR26605.1"/>
    </source>
</evidence>
<evidence type="ECO:0008006" key="4">
    <source>
        <dbReference type="Google" id="ProtNLM"/>
    </source>
</evidence>
<keyword evidence="3" id="KW-1185">Reference proteome</keyword>